<proteinExistence type="predicted"/>
<keyword evidence="2" id="KW-0732">Signal</keyword>
<evidence type="ECO:0000256" key="1">
    <source>
        <dbReference type="SAM" id="MobiDB-lite"/>
    </source>
</evidence>
<sequence length="117" mass="13143">MATFNFFFILSLYALLWISCSATRLLLPFSVSDEFSSFRGRYLPQSAVITSVTSTIKPVEKQQVRETNGESQQYGSTIKRALIMEGREAIKASLKRNAGNPLESKRRSPVGPDPHHH</sequence>
<evidence type="ECO:0000313" key="4">
    <source>
        <dbReference type="Proteomes" id="UP000032304"/>
    </source>
</evidence>
<protein>
    <recommendedName>
        <fullName evidence="5">CLAVATA3/ESR-like protein</fullName>
    </recommendedName>
</protein>
<dbReference type="EMBL" id="CM001743">
    <property type="protein sequence ID" value="KJB22112.1"/>
    <property type="molecule type" value="Genomic_DNA"/>
</dbReference>
<dbReference type="AlphaFoldDB" id="A0A0D2MSU3"/>
<dbReference type="Proteomes" id="UP000032304">
    <property type="component" value="Chromosome 4"/>
</dbReference>
<feature type="chain" id="PRO_5002247522" description="CLAVATA3/ESR-like protein" evidence="2">
    <location>
        <begin position="23"/>
        <end position="117"/>
    </location>
</feature>
<reference evidence="3 4" key="1">
    <citation type="journal article" date="2012" name="Nature">
        <title>Repeated polyploidization of Gossypium genomes and the evolution of spinnable cotton fibres.</title>
        <authorList>
            <person name="Paterson A.H."/>
            <person name="Wendel J.F."/>
            <person name="Gundlach H."/>
            <person name="Guo H."/>
            <person name="Jenkins J."/>
            <person name="Jin D."/>
            <person name="Llewellyn D."/>
            <person name="Showmaker K.C."/>
            <person name="Shu S."/>
            <person name="Udall J."/>
            <person name="Yoo M.J."/>
            <person name="Byers R."/>
            <person name="Chen W."/>
            <person name="Doron-Faigenboim A."/>
            <person name="Duke M.V."/>
            <person name="Gong L."/>
            <person name="Grimwood J."/>
            <person name="Grover C."/>
            <person name="Grupp K."/>
            <person name="Hu G."/>
            <person name="Lee T.H."/>
            <person name="Li J."/>
            <person name="Lin L."/>
            <person name="Liu T."/>
            <person name="Marler B.S."/>
            <person name="Page J.T."/>
            <person name="Roberts A.W."/>
            <person name="Romanel E."/>
            <person name="Sanders W.S."/>
            <person name="Szadkowski E."/>
            <person name="Tan X."/>
            <person name="Tang H."/>
            <person name="Xu C."/>
            <person name="Wang J."/>
            <person name="Wang Z."/>
            <person name="Zhang D."/>
            <person name="Zhang L."/>
            <person name="Ashrafi H."/>
            <person name="Bedon F."/>
            <person name="Bowers J.E."/>
            <person name="Brubaker C.L."/>
            <person name="Chee P.W."/>
            <person name="Das S."/>
            <person name="Gingle A.R."/>
            <person name="Haigler C.H."/>
            <person name="Harker D."/>
            <person name="Hoffmann L.V."/>
            <person name="Hovav R."/>
            <person name="Jones D.C."/>
            <person name="Lemke C."/>
            <person name="Mansoor S."/>
            <person name="ur Rahman M."/>
            <person name="Rainville L.N."/>
            <person name="Rambani A."/>
            <person name="Reddy U.K."/>
            <person name="Rong J.K."/>
            <person name="Saranga Y."/>
            <person name="Scheffler B.E."/>
            <person name="Scheffler J.A."/>
            <person name="Stelly D.M."/>
            <person name="Triplett B.A."/>
            <person name="Van Deynze A."/>
            <person name="Vaslin M.F."/>
            <person name="Waghmare V.N."/>
            <person name="Walford S.A."/>
            <person name="Wright R.J."/>
            <person name="Zaki E.A."/>
            <person name="Zhang T."/>
            <person name="Dennis E.S."/>
            <person name="Mayer K.F."/>
            <person name="Peterson D.G."/>
            <person name="Rokhsar D.S."/>
            <person name="Wang X."/>
            <person name="Schmutz J."/>
        </authorList>
    </citation>
    <scope>NUCLEOTIDE SEQUENCE [LARGE SCALE GENOMIC DNA]</scope>
</reference>
<keyword evidence="4" id="KW-1185">Reference proteome</keyword>
<organism evidence="3 4">
    <name type="scientific">Gossypium raimondii</name>
    <name type="common">Peruvian cotton</name>
    <name type="synonym">Gossypium klotzschianum subsp. raimondii</name>
    <dbReference type="NCBI Taxonomy" id="29730"/>
    <lineage>
        <taxon>Eukaryota</taxon>
        <taxon>Viridiplantae</taxon>
        <taxon>Streptophyta</taxon>
        <taxon>Embryophyta</taxon>
        <taxon>Tracheophyta</taxon>
        <taxon>Spermatophyta</taxon>
        <taxon>Magnoliopsida</taxon>
        <taxon>eudicotyledons</taxon>
        <taxon>Gunneridae</taxon>
        <taxon>Pentapetalae</taxon>
        <taxon>rosids</taxon>
        <taxon>malvids</taxon>
        <taxon>Malvales</taxon>
        <taxon>Malvaceae</taxon>
        <taxon>Malvoideae</taxon>
        <taxon>Gossypium</taxon>
    </lineage>
</organism>
<dbReference type="OMA" id="MATFNFF"/>
<feature type="region of interest" description="Disordered" evidence="1">
    <location>
        <begin position="94"/>
        <end position="117"/>
    </location>
</feature>
<feature type="signal peptide" evidence="2">
    <location>
        <begin position="1"/>
        <end position="22"/>
    </location>
</feature>
<name>A0A0D2MSU3_GOSRA</name>
<gene>
    <name evidence="3" type="ORF">B456_004G030100</name>
</gene>
<dbReference type="Gramene" id="KJB22112">
    <property type="protein sequence ID" value="KJB22112"/>
    <property type="gene ID" value="B456_004G030100"/>
</dbReference>
<evidence type="ECO:0000256" key="2">
    <source>
        <dbReference type="SAM" id="SignalP"/>
    </source>
</evidence>
<accession>A0A0D2MSU3</accession>
<evidence type="ECO:0000313" key="3">
    <source>
        <dbReference type="EMBL" id="KJB22112.1"/>
    </source>
</evidence>
<evidence type="ECO:0008006" key="5">
    <source>
        <dbReference type="Google" id="ProtNLM"/>
    </source>
</evidence>